<evidence type="ECO:0000256" key="3">
    <source>
        <dbReference type="ARBA" id="ARBA00023157"/>
    </source>
</evidence>
<keyword evidence="7" id="KW-1185">Reference proteome</keyword>
<dbReference type="InterPro" id="IPR013766">
    <property type="entry name" value="Thioredoxin_domain"/>
</dbReference>
<proteinExistence type="predicted"/>
<dbReference type="InterPro" id="IPR036249">
    <property type="entry name" value="Thioredoxin-like_sf"/>
</dbReference>
<dbReference type="CDD" id="cd02966">
    <property type="entry name" value="TlpA_like_family"/>
    <property type="match status" value="1"/>
</dbReference>
<dbReference type="EMBL" id="CP095855">
    <property type="protein sequence ID" value="UPK68054.1"/>
    <property type="molecule type" value="Genomic_DNA"/>
</dbReference>
<evidence type="ECO:0000256" key="4">
    <source>
        <dbReference type="ARBA" id="ARBA00023284"/>
    </source>
</evidence>
<dbReference type="Proteomes" id="UP000830198">
    <property type="component" value="Chromosome"/>
</dbReference>
<dbReference type="InterPro" id="IPR013740">
    <property type="entry name" value="Redoxin"/>
</dbReference>
<evidence type="ECO:0000259" key="5">
    <source>
        <dbReference type="PROSITE" id="PS51352"/>
    </source>
</evidence>
<reference evidence="6 7" key="1">
    <citation type="submission" date="2022-04" db="EMBL/GenBank/DDBJ databases">
        <title>The arsenic-methylating capacity of Chitinophaga filiformis YT5 during chitin decomposition.</title>
        <authorList>
            <person name="Chen G."/>
            <person name="Liang Y."/>
        </authorList>
    </citation>
    <scope>NUCLEOTIDE SEQUENCE [LARGE SCALE GENOMIC DNA]</scope>
    <source>
        <strain evidence="6 7">YT5</strain>
    </source>
</reference>
<dbReference type="PANTHER" id="PTHR42852:SF6">
    <property type="entry name" value="THIOL:DISULFIDE INTERCHANGE PROTEIN DSBE"/>
    <property type="match status" value="1"/>
</dbReference>
<dbReference type="RefSeq" id="WP_247810395.1">
    <property type="nucleotide sequence ID" value="NZ_CP095855.1"/>
</dbReference>
<evidence type="ECO:0000313" key="7">
    <source>
        <dbReference type="Proteomes" id="UP000830198"/>
    </source>
</evidence>
<comment type="subcellular location">
    <subcellularLocation>
        <location evidence="1">Cell envelope</location>
    </subcellularLocation>
</comment>
<organism evidence="6 7">
    <name type="scientific">Chitinophaga filiformis</name>
    <name type="common">Myxococcus filiformis</name>
    <name type="synonym">Flexibacter filiformis</name>
    <dbReference type="NCBI Taxonomy" id="104663"/>
    <lineage>
        <taxon>Bacteria</taxon>
        <taxon>Pseudomonadati</taxon>
        <taxon>Bacteroidota</taxon>
        <taxon>Chitinophagia</taxon>
        <taxon>Chitinophagales</taxon>
        <taxon>Chitinophagaceae</taxon>
        <taxon>Chitinophaga</taxon>
    </lineage>
</organism>
<dbReference type="SUPFAM" id="SSF52833">
    <property type="entry name" value="Thioredoxin-like"/>
    <property type="match status" value="1"/>
</dbReference>
<keyword evidence="2" id="KW-0201">Cytochrome c-type biogenesis</keyword>
<feature type="domain" description="Thioredoxin" evidence="5">
    <location>
        <begin position="346"/>
        <end position="496"/>
    </location>
</feature>
<evidence type="ECO:0000313" key="6">
    <source>
        <dbReference type="EMBL" id="UPK68054.1"/>
    </source>
</evidence>
<dbReference type="InterPro" id="IPR050553">
    <property type="entry name" value="Thioredoxin_ResA/DsbE_sf"/>
</dbReference>
<evidence type="ECO:0000256" key="1">
    <source>
        <dbReference type="ARBA" id="ARBA00004196"/>
    </source>
</evidence>
<dbReference type="Pfam" id="PF08534">
    <property type="entry name" value="Redoxin"/>
    <property type="match status" value="1"/>
</dbReference>
<protein>
    <submittedName>
        <fullName evidence="6">TlpA family protein disulfide reductase</fullName>
    </submittedName>
</protein>
<keyword evidence="4" id="KW-0676">Redox-active center</keyword>
<dbReference type="PROSITE" id="PS51352">
    <property type="entry name" value="THIOREDOXIN_2"/>
    <property type="match status" value="1"/>
</dbReference>
<accession>A0ABY4HYG2</accession>
<gene>
    <name evidence="6" type="ORF">MYF79_24180</name>
</gene>
<dbReference type="Gene3D" id="3.40.30.10">
    <property type="entry name" value="Glutaredoxin"/>
    <property type="match status" value="1"/>
</dbReference>
<keyword evidence="3" id="KW-1015">Disulfide bond</keyword>
<sequence>MKNFKSSIKLYFCSSIPFLLLSSTAPKLNALSQDSTTYATISIEGNNLSSSSHAQLFMRDFEYFADSRREHNENRNKVIDEKAANSGNGMYSIHFSKIYPVGLRYAEIDCYISENIAFTLPFFIEPGDSIKIIYNNGMFNFSGNKSEKYKCQHRLNQILFSSTSQRSLSKTNYIHYLDSISLLSLNVLDEYKNEISDSVFMVIKSFIIDRCQRKKNIEIISLNHYDSISKFNYKNPIWNESVSEYFKTTLIARQSIMYADFLTSQYEFDSCYSRKTRINFKNCYQYITRKLSGPAREWAILNLVQKHNLDSEDGENIEKCVKDAIKSGFVDSDSVKNILVDYCDLLIPGKKAFNFSSENIHGERVRLTDFKGKVVLLDFYCHPCGACRRNHSIIDSISKQYLHKDFVVIGIFSPSGTQNKKLWRRLVMDEVYTSQIDINLIDKAYADTFHNVASKYKVNGFPTLILINKNGRLIGSPIIPYVDNGAHLNELIHNNL</sequence>
<dbReference type="PANTHER" id="PTHR42852">
    <property type="entry name" value="THIOL:DISULFIDE INTERCHANGE PROTEIN DSBE"/>
    <property type="match status" value="1"/>
</dbReference>
<evidence type="ECO:0000256" key="2">
    <source>
        <dbReference type="ARBA" id="ARBA00022748"/>
    </source>
</evidence>
<name>A0ABY4HYG2_CHIFI</name>